<name>F4RL99_MELLP</name>
<dbReference type="Proteomes" id="UP000001072">
    <property type="component" value="Unassembled WGS sequence"/>
</dbReference>
<evidence type="ECO:0000313" key="2">
    <source>
        <dbReference type="Proteomes" id="UP000001072"/>
    </source>
</evidence>
<dbReference type="AlphaFoldDB" id="F4RL99"/>
<dbReference type="RefSeq" id="XP_007409867.1">
    <property type="nucleotide sequence ID" value="XM_007409805.1"/>
</dbReference>
<reference evidence="2" key="1">
    <citation type="journal article" date="2011" name="Proc. Natl. Acad. Sci. U.S.A.">
        <title>Obligate biotrophy features unraveled by the genomic analysis of rust fungi.</title>
        <authorList>
            <person name="Duplessis S."/>
            <person name="Cuomo C.A."/>
            <person name="Lin Y.-C."/>
            <person name="Aerts A."/>
            <person name="Tisserant E."/>
            <person name="Veneault-Fourrey C."/>
            <person name="Joly D.L."/>
            <person name="Hacquard S."/>
            <person name="Amselem J."/>
            <person name="Cantarel B.L."/>
            <person name="Chiu R."/>
            <person name="Coutinho P.M."/>
            <person name="Feau N."/>
            <person name="Field M."/>
            <person name="Frey P."/>
            <person name="Gelhaye E."/>
            <person name="Goldberg J."/>
            <person name="Grabherr M.G."/>
            <person name="Kodira C.D."/>
            <person name="Kohler A."/>
            <person name="Kuees U."/>
            <person name="Lindquist E.A."/>
            <person name="Lucas S.M."/>
            <person name="Mago R."/>
            <person name="Mauceli E."/>
            <person name="Morin E."/>
            <person name="Murat C."/>
            <person name="Pangilinan J.L."/>
            <person name="Park R."/>
            <person name="Pearson M."/>
            <person name="Quesneville H."/>
            <person name="Rouhier N."/>
            <person name="Sakthikumar S."/>
            <person name="Salamov A.A."/>
            <person name="Schmutz J."/>
            <person name="Selles B."/>
            <person name="Shapiro H."/>
            <person name="Tanguay P."/>
            <person name="Tuskan G.A."/>
            <person name="Henrissat B."/>
            <person name="Van de Peer Y."/>
            <person name="Rouze P."/>
            <person name="Ellis J.G."/>
            <person name="Dodds P.N."/>
            <person name="Schein J.E."/>
            <person name="Zhong S."/>
            <person name="Hamelin R.C."/>
            <person name="Grigoriev I.V."/>
            <person name="Szabo L.J."/>
            <person name="Martin F."/>
        </authorList>
    </citation>
    <scope>NUCLEOTIDE SEQUENCE [LARGE SCALE GENOMIC DNA]</scope>
    <source>
        <strain evidence="2">98AG31 / pathotype 3-4-7</strain>
    </source>
</reference>
<dbReference type="GeneID" id="18922880"/>
<dbReference type="EMBL" id="GL883106">
    <property type="protein sequence ID" value="EGG06907.1"/>
    <property type="molecule type" value="Genomic_DNA"/>
</dbReference>
<evidence type="ECO:0000313" key="1">
    <source>
        <dbReference type="EMBL" id="EGG06907.1"/>
    </source>
</evidence>
<sequence length="631" mass="70182">MFMHPVGPQGQSKLTVTTTPRTFDKTSLGQGLSQSPLIQSANLGNFAKKRSRLDTPGIIVIDHTSELTWSPRTNHMQDLLPGGAKSRSLKVMVGKLLVVIKAGFPLANNSKKTQKISVNVETTANILVPTGAVYDQVMYDNAWRNFKTLEALVGNGQKSRPIIFKGKATDDTLEALTKQMAFLTSAVSQLLPSKQQTKGPMAPSYALAALSMSNVISRLTISQNVQGLQLDQEVIGNVVTNRGVIVDGLEYESKTPHPSKRSLPPCSISSIYQTPTHRHWKNLPKSLFFKTIEWSPKILLSLEHLKPLFRGDVGKGIVPPAYCINPRLKIIDKEGTRIDFPHSHHYSNFPYDAALVDSPDLPPCGQRSSEAAELDRRQNEIDRLTRMVQDIKPDVVNIGDWSSKDDTIHRTTDLSDGDRNVTSPMFAYNSVLPSNPNLTRERERYIPVLRPRKRSLQEVSDGDDEERSRFEFPHLKKTKNSSGAPSLFSLPPTDNVFKMSSTITKPIATMCTLDLSSKQSSWSILDPTIPLTSFLPKTILTNAKDHSSSFFEPYSPHSPSISPVTSHRYPVGDVTFENAAQIRESSTSGSSDISIANSTYSTSDLQYEYPSYFLILCHCNRYLWAYLPKMS</sequence>
<dbReference type="KEGG" id="mlr:MELLADRAFT_106403"/>
<accession>F4RL99</accession>
<protein>
    <submittedName>
        <fullName evidence="1">Uncharacterized protein</fullName>
    </submittedName>
</protein>
<gene>
    <name evidence="1" type="ORF">MELLADRAFT_106403</name>
</gene>
<dbReference type="VEuPathDB" id="FungiDB:MELLADRAFT_106403"/>
<dbReference type="InParanoid" id="F4RL99"/>
<keyword evidence="2" id="KW-1185">Reference proteome</keyword>
<proteinExistence type="predicted"/>
<organism evidence="2">
    <name type="scientific">Melampsora larici-populina (strain 98AG31 / pathotype 3-4-7)</name>
    <name type="common">Poplar leaf rust fungus</name>
    <dbReference type="NCBI Taxonomy" id="747676"/>
    <lineage>
        <taxon>Eukaryota</taxon>
        <taxon>Fungi</taxon>
        <taxon>Dikarya</taxon>
        <taxon>Basidiomycota</taxon>
        <taxon>Pucciniomycotina</taxon>
        <taxon>Pucciniomycetes</taxon>
        <taxon>Pucciniales</taxon>
        <taxon>Melampsoraceae</taxon>
        <taxon>Melampsora</taxon>
    </lineage>
</organism>
<dbReference type="HOGENOM" id="CLU_433505_0_0_1"/>